<keyword evidence="2" id="KW-1185">Reference proteome</keyword>
<protein>
    <submittedName>
        <fullName evidence="1">Uncharacterized protein</fullName>
    </submittedName>
</protein>
<name>A0A2G5BAL2_COERN</name>
<proteinExistence type="predicted"/>
<dbReference type="AlphaFoldDB" id="A0A2G5BAL2"/>
<gene>
    <name evidence="1" type="ORF">COEREDRAFT_87257</name>
</gene>
<sequence length="117" mass="13607">MEALFDNLDENVETAIRTLFPPAVKNLAAKDAQQRAQAFCNQVTMVHRQLTELKSKMDETPNDANTSRDILEKEISELHQDIQLKDEVLAKYRKIMNDHIDRLKEIDQENRKLIEGM</sequence>
<accession>A0A2G5BAL2</accession>
<evidence type="ECO:0000313" key="1">
    <source>
        <dbReference type="EMBL" id="PIA16032.1"/>
    </source>
</evidence>
<organism evidence="1 2">
    <name type="scientific">Coemansia reversa (strain ATCC 12441 / NRRL 1564)</name>
    <dbReference type="NCBI Taxonomy" id="763665"/>
    <lineage>
        <taxon>Eukaryota</taxon>
        <taxon>Fungi</taxon>
        <taxon>Fungi incertae sedis</taxon>
        <taxon>Zoopagomycota</taxon>
        <taxon>Kickxellomycotina</taxon>
        <taxon>Kickxellomycetes</taxon>
        <taxon>Kickxellales</taxon>
        <taxon>Kickxellaceae</taxon>
        <taxon>Coemansia</taxon>
    </lineage>
</organism>
<evidence type="ECO:0000313" key="2">
    <source>
        <dbReference type="Proteomes" id="UP000242474"/>
    </source>
</evidence>
<dbReference type="GO" id="GO:0003712">
    <property type="term" value="F:transcription coregulator activity"/>
    <property type="evidence" value="ECO:0007669"/>
    <property type="project" value="InterPro"/>
</dbReference>
<reference evidence="1 2" key="1">
    <citation type="journal article" date="2015" name="Genome Biol. Evol.">
        <title>Phylogenomic analyses indicate that early fungi evolved digesting cell walls of algal ancestors of land plants.</title>
        <authorList>
            <person name="Chang Y."/>
            <person name="Wang S."/>
            <person name="Sekimoto S."/>
            <person name="Aerts A.L."/>
            <person name="Choi C."/>
            <person name="Clum A."/>
            <person name="LaButti K.M."/>
            <person name="Lindquist E.A."/>
            <person name="Yee Ngan C."/>
            <person name="Ohm R.A."/>
            <person name="Salamov A.A."/>
            <person name="Grigoriev I.V."/>
            <person name="Spatafora J.W."/>
            <person name="Berbee M.L."/>
        </authorList>
    </citation>
    <scope>NUCLEOTIDE SEQUENCE [LARGE SCALE GENOMIC DNA]</scope>
    <source>
        <strain evidence="1 2">NRRL 1564</strain>
    </source>
</reference>
<dbReference type="OrthoDB" id="5553800at2759"/>
<dbReference type="EMBL" id="KZ303502">
    <property type="protein sequence ID" value="PIA16032.1"/>
    <property type="molecule type" value="Genomic_DNA"/>
</dbReference>
<dbReference type="Proteomes" id="UP000242474">
    <property type="component" value="Unassembled WGS sequence"/>
</dbReference>
<dbReference type="GO" id="GO:0016592">
    <property type="term" value="C:mediator complex"/>
    <property type="evidence" value="ECO:0007669"/>
    <property type="project" value="InterPro"/>
</dbReference>
<dbReference type="GO" id="GO:0006357">
    <property type="term" value="P:regulation of transcription by RNA polymerase II"/>
    <property type="evidence" value="ECO:0007669"/>
    <property type="project" value="InterPro"/>
</dbReference>